<dbReference type="RefSeq" id="WP_180567143.1">
    <property type="nucleotide sequence ID" value="NZ_JACCKB010000003.1"/>
</dbReference>
<dbReference type="Proteomes" id="UP000569732">
    <property type="component" value="Unassembled WGS sequence"/>
</dbReference>
<organism evidence="1 2">
    <name type="scientific">Spartinivicinus marinus</name>
    <dbReference type="NCBI Taxonomy" id="2994442"/>
    <lineage>
        <taxon>Bacteria</taxon>
        <taxon>Pseudomonadati</taxon>
        <taxon>Pseudomonadota</taxon>
        <taxon>Gammaproteobacteria</taxon>
        <taxon>Oceanospirillales</taxon>
        <taxon>Zooshikellaceae</taxon>
        <taxon>Spartinivicinus</taxon>
    </lineage>
</organism>
<dbReference type="AlphaFoldDB" id="A0A853HXN0"/>
<sequence>MFLKEKNNGHLVEILSITELFDLYQQEVVGRYHYGEEVQDPEKFSKQNLIFQSGETLPRCWVDPHYRDAELKR</sequence>
<protein>
    <submittedName>
        <fullName evidence="1">Acetyltransferase</fullName>
    </submittedName>
</protein>
<proteinExistence type="predicted"/>
<keyword evidence="2" id="KW-1185">Reference proteome</keyword>
<name>A0A853HXN0_9GAMM</name>
<dbReference type="EMBL" id="JACCKB010000003">
    <property type="protein sequence ID" value="NYZ65119.1"/>
    <property type="molecule type" value="Genomic_DNA"/>
</dbReference>
<gene>
    <name evidence="1" type="ORF">H0A36_03795</name>
</gene>
<evidence type="ECO:0000313" key="2">
    <source>
        <dbReference type="Proteomes" id="UP000569732"/>
    </source>
</evidence>
<comment type="caution">
    <text evidence="1">The sequence shown here is derived from an EMBL/GenBank/DDBJ whole genome shotgun (WGS) entry which is preliminary data.</text>
</comment>
<evidence type="ECO:0000313" key="1">
    <source>
        <dbReference type="EMBL" id="NYZ65119.1"/>
    </source>
</evidence>
<reference evidence="1 2" key="1">
    <citation type="submission" date="2020-07" db="EMBL/GenBank/DDBJ databases">
        <title>Endozoicomonas sp. nov., isolated from sediment.</title>
        <authorList>
            <person name="Gu T."/>
        </authorList>
    </citation>
    <scope>NUCLEOTIDE SEQUENCE [LARGE SCALE GENOMIC DNA]</scope>
    <source>
        <strain evidence="1 2">SM1973</strain>
    </source>
</reference>
<accession>A0A853HXN0</accession>